<evidence type="ECO:0000256" key="2">
    <source>
        <dbReference type="SAM" id="SignalP"/>
    </source>
</evidence>
<evidence type="ECO:0000256" key="1">
    <source>
        <dbReference type="SAM" id="MobiDB-lite"/>
    </source>
</evidence>
<name>A0A2T5MKC2_9GAMM</name>
<sequence length="475" mass="48644">MIKPLCAFFLLAITVQANAAIYWTTSYTADGNFSSYGAALQYGIDNHIPQPCAQPLCSRTIGQPYAYTSGWKIDYTQKNSSGNNFNPGSVTAQLSCTSPNLPKIAGTPPRCTNGPTCTPPKVEKPDGTCGDPCGTNSKQVKGQSDLFMPPSSICYSNCTMALQGQGDPGQFAAVVLGVVTNPSKYNHTWVAKYKENGSTCTGNSGMVPDDTPGIVQDAQTKNTAQWKPGSSCGYINGKYKCIGAVPSGGCVKDQDGEGVCTTSGGVQPTSPPGPDTGTAGVAAEPVAAITTNNTTTSIFNTTTVNNSTNGLGSGTSTGAPPGTTPDPDDDEPNTTCGGEGQQPCNALGGGTDCTSPPSTEGDPIAGYIAVQDWKQACALSTPPPEAISAAIDEGLGTTEQGGLLHQTGELDVTGWFDSNAAAGGGCPADIPVSLPQLSMSVSIPFSSMCPYVTLIRTLGLISAALYSLYIVQGAF</sequence>
<keyword evidence="2" id="KW-0732">Signal</keyword>
<comment type="caution">
    <text evidence="3">The sequence shown here is derived from an EMBL/GenBank/DDBJ whole genome shotgun (WGS) entry which is preliminary data.</text>
</comment>
<feature type="compositionally biased region" description="Low complexity" evidence="1">
    <location>
        <begin position="301"/>
        <end position="321"/>
    </location>
</feature>
<evidence type="ECO:0000313" key="4">
    <source>
        <dbReference type="Proteomes" id="UP000244248"/>
    </source>
</evidence>
<dbReference type="AlphaFoldDB" id="A0A2T5MKC2"/>
<protein>
    <submittedName>
        <fullName evidence="3">Uncharacterized protein</fullName>
    </submittedName>
</protein>
<feature type="chain" id="PRO_5015494811" evidence="2">
    <location>
        <begin position="20"/>
        <end position="475"/>
    </location>
</feature>
<gene>
    <name evidence="3" type="ORF">CJD38_02685</name>
</gene>
<feature type="signal peptide" evidence="2">
    <location>
        <begin position="1"/>
        <end position="19"/>
    </location>
</feature>
<reference evidence="3 4" key="1">
    <citation type="submission" date="2018-04" db="EMBL/GenBank/DDBJ databases">
        <title>Novel species isolated from glacier.</title>
        <authorList>
            <person name="Liu Q."/>
            <person name="Xin Y.-H."/>
        </authorList>
    </citation>
    <scope>NUCLEOTIDE SEQUENCE [LARGE SCALE GENOMIC DNA]</scope>
    <source>
        <strain evidence="3 4">GT1R17</strain>
    </source>
</reference>
<dbReference type="NCBIfam" id="NF041109">
    <property type="entry name" value="VF_TspB_C_term"/>
    <property type="match status" value="1"/>
</dbReference>
<dbReference type="Proteomes" id="UP000244248">
    <property type="component" value="Unassembled WGS sequence"/>
</dbReference>
<keyword evidence="4" id="KW-1185">Reference proteome</keyword>
<accession>A0A2T5MKC2</accession>
<dbReference type="EMBL" id="QANS01000001">
    <property type="protein sequence ID" value="PTU33033.1"/>
    <property type="molecule type" value="Genomic_DNA"/>
</dbReference>
<proteinExistence type="predicted"/>
<feature type="region of interest" description="Disordered" evidence="1">
    <location>
        <begin position="301"/>
        <end position="359"/>
    </location>
</feature>
<evidence type="ECO:0000313" key="3">
    <source>
        <dbReference type="EMBL" id="PTU33033.1"/>
    </source>
</evidence>
<organism evidence="3 4">
    <name type="scientific">Stenotrophobium rhamnosiphilum</name>
    <dbReference type="NCBI Taxonomy" id="2029166"/>
    <lineage>
        <taxon>Bacteria</taxon>
        <taxon>Pseudomonadati</taxon>
        <taxon>Pseudomonadota</taxon>
        <taxon>Gammaproteobacteria</taxon>
        <taxon>Nevskiales</taxon>
        <taxon>Nevskiaceae</taxon>
        <taxon>Stenotrophobium</taxon>
    </lineage>
</organism>